<dbReference type="Pfam" id="PF00397">
    <property type="entry name" value="WW"/>
    <property type="match status" value="1"/>
</dbReference>
<dbReference type="SUPFAM" id="SSF51045">
    <property type="entry name" value="WW domain"/>
    <property type="match status" value="1"/>
</dbReference>
<dbReference type="Gene3D" id="2.20.70.10">
    <property type="match status" value="1"/>
</dbReference>
<accession>E4ZZV2</accession>
<protein>
    <recommendedName>
        <fullName evidence="2">WW domain-containing protein</fullName>
    </recommendedName>
</protein>
<organism evidence="4">
    <name type="scientific">Leptosphaeria maculans (strain JN3 / isolate v23.1.3 / race Av1-4-5-6-7-8)</name>
    <name type="common">Blackleg fungus</name>
    <name type="synonym">Phoma lingam</name>
    <dbReference type="NCBI Taxonomy" id="985895"/>
    <lineage>
        <taxon>Eukaryota</taxon>
        <taxon>Fungi</taxon>
        <taxon>Dikarya</taxon>
        <taxon>Ascomycota</taxon>
        <taxon>Pezizomycotina</taxon>
        <taxon>Dothideomycetes</taxon>
        <taxon>Pleosporomycetidae</taxon>
        <taxon>Pleosporales</taxon>
        <taxon>Pleosporineae</taxon>
        <taxon>Leptosphaeriaceae</taxon>
        <taxon>Plenodomus</taxon>
        <taxon>Plenodomus lingam/Leptosphaeria maculans species complex</taxon>
    </lineage>
</organism>
<dbReference type="STRING" id="985895.E4ZZV2"/>
<dbReference type="OrthoDB" id="2530521at2759"/>
<dbReference type="PROSITE" id="PS01159">
    <property type="entry name" value="WW_DOMAIN_1"/>
    <property type="match status" value="1"/>
</dbReference>
<feature type="compositionally biased region" description="Low complexity" evidence="1">
    <location>
        <begin position="258"/>
        <end position="293"/>
    </location>
</feature>
<name>E4ZZV2_LEPMJ</name>
<sequence length="387" mass="40422">MPRHYKFQVCHSIPEGRQGPKDVTKQASWPPPCRHDDAHKLDPTAVCASCSLTHSYCPPNPATSACIAIHAILATNITKANSSRFQTYDIALQQDRRPRAPDWLSMADFAPPPGPPPPKVPEGWKAIWNTQYSEWFFVNIYTKQSQWEKPTEPVYPPGEGPSHAAPPSDKAGFGGSSPYANMTEDEKLARKLQEEEDSRAGRQSGDGMGQANDYYHRPAQAGAYGQQGPVPYAQGGQSSYYQETPPPQDRVGKGKGLLGKLLGKATGGSSSSTPHGYPQQQHGYPQQGYGQPYGAGYQQRPMGLPMGGGMMGGGRRPGGGMGAGGAMALGAGGGLLGGALLGSAMADAGDGGGTYNYYGDDGGDYGGGDMGGGDMGGGDMGGGDFGG</sequence>
<proteinExistence type="predicted"/>
<evidence type="ECO:0000256" key="1">
    <source>
        <dbReference type="SAM" id="MobiDB-lite"/>
    </source>
</evidence>
<feature type="compositionally biased region" description="Basic and acidic residues" evidence="1">
    <location>
        <begin position="184"/>
        <end position="193"/>
    </location>
</feature>
<dbReference type="AlphaFoldDB" id="E4ZZV2"/>
<gene>
    <name evidence="3" type="ORF">LEMA_P099430.1</name>
</gene>
<dbReference type="Proteomes" id="UP000002668">
    <property type="component" value="Genome"/>
</dbReference>
<feature type="domain" description="WW" evidence="2">
    <location>
        <begin position="118"/>
        <end position="152"/>
    </location>
</feature>
<dbReference type="InterPro" id="IPR036020">
    <property type="entry name" value="WW_dom_sf"/>
</dbReference>
<dbReference type="InParanoid" id="E4ZZV2"/>
<evidence type="ECO:0000313" key="3">
    <source>
        <dbReference type="EMBL" id="CBX96812.1"/>
    </source>
</evidence>
<evidence type="ECO:0000259" key="2">
    <source>
        <dbReference type="PROSITE" id="PS50020"/>
    </source>
</evidence>
<dbReference type="HOGENOM" id="CLU_060150_0_0_1"/>
<dbReference type="PROSITE" id="PS50020">
    <property type="entry name" value="WW_DOMAIN_2"/>
    <property type="match status" value="1"/>
</dbReference>
<dbReference type="OMA" id="YANMTED"/>
<feature type="region of interest" description="Disordered" evidence="1">
    <location>
        <begin position="149"/>
        <end position="293"/>
    </location>
</feature>
<dbReference type="VEuPathDB" id="FungiDB:LEMA_P099430.1"/>
<dbReference type="EMBL" id="FP929130">
    <property type="protein sequence ID" value="CBX96812.1"/>
    <property type="molecule type" value="Genomic_DNA"/>
</dbReference>
<dbReference type="InterPro" id="IPR001202">
    <property type="entry name" value="WW_dom"/>
</dbReference>
<dbReference type="CDD" id="cd00201">
    <property type="entry name" value="WW"/>
    <property type="match status" value="1"/>
</dbReference>
<reference evidence="4" key="1">
    <citation type="journal article" date="2011" name="Nat. Commun.">
        <title>Effector diversification within compartments of the Leptosphaeria maculans genome affected by Repeat-Induced Point mutations.</title>
        <authorList>
            <person name="Rouxel T."/>
            <person name="Grandaubert J."/>
            <person name="Hane J.K."/>
            <person name="Hoede C."/>
            <person name="van de Wouw A.P."/>
            <person name="Couloux A."/>
            <person name="Dominguez V."/>
            <person name="Anthouard V."/>
            <person name="Bally P."/>
            <person name="Bourras S."/>
            <person name="Cozijnsen A.J."/>
            <person name="Ciuffetti L.M."/>
            <person name="Degrave A."/>
            <person name="Dilmaghani A."/>
            <person name="Duret L."/>
            <person name="Fudal I."/>
            <person name="Goodwin S.B."/>
            <person name="Gout L."/>
            <person name="Glaser N."/>
            <person name="Linglin J."/>
            <person name="Kema G.H.J."/>
            <person name="Lapalu N."/>
            <person name="Lawrence C.B."/>
            <person name="May K."/>
            <person name="Meyer M."/>
            <person name="Ollivier B."/>
            <person name="Poulain J."/>
            <person name="Schoch C.L."/>
            <person name="Simon A."/>
            <person name="Spatafora J.W."/>
            <person name="Stachowiak A."/>
            <person name="Turgeon B.G."/>
            <person name="Tyler B.M."/>
            <person name="Vincent D."/>
            <person name="Weissenbach J."/>
            <person name="Amselem J."/>
            <person name="Quesneville H."/>
            <person name="Oliver R.P."/>
            <person name="Wincker P."/>
            <person name="Balesdent M.-H."/>
            <person name="Howlett B.J."/>
        </authorList>
    </citation>
    <scope>NUCLEOTIDE SEQUENCE [LARGE SCALE GENOMIC DNA]</scope>
    <source>
        <strain evidence="4">JN3 / isolate v23.1.3 / race Av1-4-5-6-7-8</strain>
    </source>
</reference>
<evidence type="ECO:0000313" key="4">
    <source>
        <dbReference type="Proteomes" id="UP000002668"/>
    </source>
</evidence>
<keyword evidence="4" id="KW-1185">Reference proteome</keyword>
<dbReference type="eggNOG" id="ENOG502S4J9">
    <property type="taxonomic scope" value="Eukaryota"/>
</dbReference>
<dbReference type="GeneID" id="13283326"/>
<dbReference type="SMART" id="SM00456">
    <property type="entry name" value="WW"/>
    <property type="match status" value="1"/>
</dbReference>